<keyword evidence="2" id="KW-1185">Reference proteome</keyword>
<evidence type="ECO:0000313" key="2">
    <source>
        <dbReference type="Proteomes" id="UP001454036"/>
    </source>
</evidence>
<proteinExistence type="predicted"/>
<protein>
    <submittedName>
        <fullName evidence="1">Uncharacterized protein</fullName>
    </submittedName>
</protein>
<organism evidence="1 2">
    <name type="scientific">Lithospermum erythrorhizon</name>
    <name type="common">Purple gromwell</name>
    <name type="synonym">Lithospermum officinale var. erythrorhizon</name>
    <dbReference type="NCBI Taxonomy" id="34254"/>
    <lineage>
        <taxon>Eukaryota</taxon>
        <taxon>Viridiplantae</taxon>
        <taxon>Streptophyta</taxon>
        <taxon>Embryophyta</taxon>
        <taxon>Tracheophyta</taxon>
        <taxon>Spermatophyta</taxon>
        <taxon>Magnoliopsida</taxon>
        <taxon>eudicotyledons</taxon>
        <taxon>Gunneridae</taxon>
        <taxon>Pentapetalae</taxon>
        <taxon>asterids</taxon>
        <taxon>lamiids</taxon>
        <taxon>Boraginales</taxon>
        <taxon>Boraginaceae</taxon>
        <taxon>Boraginoideae</taxon>
        <taxon>Lithospermeae</taxon>
        <taxon>Lithospermum</taxon>
    </lineage>
</organism>
<comment type="caution">
    <text evidence="1">The sequence shown here is derived from an EMBL/GenBank/DDBJ whole genome shotgun (WGS) entry which is preliminary data.</text>
</comment>
<reference evidence="1 2" key="1">
    <citation type="submission" date="2024-01" db="EMBL/GenBank/DDBJ databases">
        <title>The complete chloroplast genome sequence of Lithospermum erythrorhizon: insights into the phylogenetic relationship among Boraginaceae species and the maternal lineages of purple gromwells.</title>
        <authorList>
            <person name="Okada T."/>
            <person name="Watanabe K."/>
        </authorList>
    </citation>
    <scope>NUCLEOTIDE SEQUENCE [LARGE SCALE GENOMIC DNA]</scope>
</reference>
<sequence>MLRLQYGQLGQQRSCTAGSVGTHGATCPVPDAVGDTILSVSAGAGPLQQAGDQDEGGSVSAVAHLEGFPSLSSDQWNKLMSLLGMSSSKTPLDNTRMMGAGSSQPWIIDTEATLHATGPNYKDSDWSG</sequence>
<dbReference type="AlphaFoldDB" id="A0AAV3PZZ2"/>
<dbReference type="Proteomes" id="UP001454036">
    <property type="component" value="Unassembled WGS sequence"/>
</dbReference>
<gene>
    <name evidence="1" type="ORF">LIER_14239</name>
</gene>
<name>A0AAV3PZZ2_LITER</name>
<evidence type="ECO:0000313" key="1">
    <source>
        <dbReference type="EMBL" id="GAA0156848.1"/>
    </source>
</evidence>
<accession>A0AAV3PZZ2</accession>
<dbReference type="EMBL" id="BAABME010002963">
    <property type="protein sequence ID" value="GAA0156848.1"/>
    <property type="molecule type" value="Genomic_DNA"/>
</dbReference>